<organism evidence="14 15">
    <name type="scientific">Schumannella soli</name>
    <dbReference type="NCBI Taxonomy" id="2590779"/>
    <lineage>
        <taxon>Bacteria</taxon>
        <taxon>Bacillati</taxon>
        <taxon>Actinomycetota</taxon>
        <taxon>Actinomycetes</taxon>
        <taxon>Micrococcales</taxon>
        <taxon>Microbacteriaceae</taxon>
        <taxon>Schumannella</taxon>
    </lineage>
</organism>
<evidence type="ECO:0000256" key="7">
    <source>
        <dbReference type="ARBA" id="ARBA00047334"/>
    </source>
</evidence>
<comment type="catalytic activity">
    <reaction evidence="9 10 11">
        <text>2-[(2R,5Z)-2-carboxy-4-methylthiazol-5(2H)-ylidene]ethyl phosphate + 4-amino-2-methyl-5-(diphosphooxymethyl)pyrimidine + 2 H(+) = thiamine phosphate + CO2 + diphosphate</text>
        <dbReference type="Rhea" id="RHEA:47844"/>
        <dbReference type="ChEBI" id="CHEBI:15378"/>
        <dbReference type="ChEBI" id="CHEBI:16526"/>
        <dbReference type="ChEBI" id="CHEBI:33019"/>
        <dbReference type="ChEBI" id="CHEBI:37575"/>
        <dbReference type="ChEBI" id="CHEBI:57841"/>
        <dbReference type="ChEBI" id="CHEBI:62899"/>
        <dbReference type="EC" id="2.5.1.3"/>
    </reaction>
</comment>
<evidence type="ECO:0000313" key="15">
    <source>
        <dbReference type="Proteomes" id="UP000316252"/>
    </source>
</evidence>
<dbReference type="GO" id="GO:0009229">
    <property type="term" value="P:thiamine diphosphate biosynthetic process"/>
    <property type="evidence" value="ECO:0007669"/>
    <property type="project" value="UniProtKB-UniRule"/>
</dbReference>
<comment type="pathway">
    <text evidence="2 10 12">Cofactor biosynthesis; thiamine diphosphate biosynthesis; thiamine phosphate from 4-amino-2-methyl-5-diphosphomethylpyrimidine and 4-methyl-5-(2-phosphoethyl)-thiazole: step 1/1.</text>
</comment>
<evidence type="ECO:0000256" key="1">
    <source>
        <dbReference type="ARBA" id="ARBA00003814"/>
    </source>
</evidence>
<evidence type="ECO:0000256" key="6">
    <source>
        <dbReference type="ARBA" id="ARBA00022977"/>
    </source>
</evidence>
<evidence type="ECO:0000256" key="5">
    <source>
        <dbReference type="ARBA" id="ARBA00022842"/>
    </source>
</evidence>
<feature type="binding site" evidence="10">
    <location>
        <position position="153"/>
    </location>
    <ligand>
        <name>4-amino-2-methyl-5-(diphosphooxymethyl)pyrimidine</name>
        <dbReference type="ChEBI" id="CHEBI:57841"/>
    </ligand>
</feature>
<comment type="cofactor">
    <cofactor evidence="10">
        <name>Mg(2+)</name>
        <dbReference type="ChEBI" id="CHEBI:18420"/>
    </cofactor>
    <text evidence="10">Binds 1 Mg(2+) ion per subunit.</text>
</comment>
<name>A0A506XXX6_9MICO</name>
<dbReference type="InterPro" id="IPR013785">
    <property type="entry name" value="Aldolase_TIM"/>
</dbReference>
<dbReference type="GO" id="GO:0004789">
    <property type="term" value="F:thiamine-phosphate diphosphorylase activity"/>
    <property type="evidence" value="ECO:0007669"/>
    <property type="project" value="UniProtKB-UniRule"/>
</dbReference>
<evidence type="ECO:0000313" key="14">
    <source>
        <dbReference type="EMBL" id="TPW74137.1"/>
    </source>
</evidence>
<dbReference type="Gene3D" id="3.20.20.70">
    <property type="entry name" value="Aldolase class I"/>
    <property type="match status" value="1"/>
</dbReference>
<feature type="binding site" evidence="10">
    <location>
        <begin position="46"/>
        <end position="50"/>
    </location>
    <ligand>
        <name>4-amino-2-methyl-5-(diphosphooxymethyl)pyrimidine</name>
        <dbReference type="ChEBI" id="CHEBI:57841"/>
    </ligand>
</feature>
<feature type="binding site" evidence="10">
    <location>
        <position position="78"/>
    </location>
    <ligand>
        <name>Mg(2+)</name>
        <dbReference type="ChEBI" id="CHEBI:18420"/>
    </ligand>
</feature>
<feature type="binding site" evidence="10">
    <location>
        <position position="121"/>
    </location>
    <ligand>
        <name>4-amino-2-methyl-5-(diphosphooxymethyl)pyrimidine</name>
        <dbReference type="ChEBI" id="CHEBI:57841"/>
    </ligand>
</feature>
<dbReference type="InterPro" id="IPR036206">
    <property type="entry name" value="ThiamineP_synth_sf"/>
</dbReference>
<feature type="binding site" evidence="10">
    <location>
        <position position="102"/>
    </location>
    <ligand>
        <name>Mg(2+)</name>
        <dbReference type="ChEBI" id="CHEBI:18420"/>
    </ligand>
</feature>
<comment type="catalytic activity">
    <reaction evidence="7 10 11">
        <text>4-methyl-5-(2-phosphooxyethyl)-thiazole + 4-amino-2-methyl-5-(diphosphooxymethyl)pyrimidine + H(+) = thiamine phosphate + diphosphate</text>
        <dbReference type="Rhea" id="RHEA:22328"/>
        <dbReference type="ChEBI" id="CHEBI:15378"/>
        <dbReference type="ChEBI" id="CHEBI:33019"/>
        <dbReference type="ChEBI" id="CHEBI:37575"/>
        <dbReference type="ChEBI" id="CHEBI:57841"/>
        <dbReference type="ChEBI" id="CHEBI:58296"/>
        <dbReference type="EC" id="2.5.1.3"/>
    </reaction>
</comment>
<reference evidence="14 15" key="1">
    <citation type="submission" date="2019-06" db="EMBL/GenBank/DDBJ databases">
        <authorList>
            <person name="Li F."/>
        </authorList>
    </citation>
    <scope>NUCLEOTIDE SEQUENCE [LARGE SCALE GENOMIC DNA]</scope>
    <source>
        <strain evidence="14 15">10F1D-1</strain>
    </source>
</reference>
<evidence type="ECO:0000256" key="3">
    <source>
        <dbReference type="ARBA" id="ARBA00022679"/>
    </source>
</evidence>
<dbReference type="Pfam" id="PF02581">
    <property type="entry name" value="TMP-TENI"/>
    <property type="match status" value="1"/>
</dbReference>
<dbReference type="EMBL" id="VHQG01000005">
    <property type="protein sequence ID" value="TPW74137.1"/>
    <property type="molecule type" value="Genomic_DNA"/>
</dbReference>
<evidence type="ECO:0000256" key="10">
    <source>
        <dbReference type="HAMAP-Rule" id="MF_00097"/>
    </source>
</evidence>
<dbReference type="PANTHER" id="PTHR20857">
    <property type="entry name" value="THIAMINE-PHOSPHATE PYROPHOSPHORYLASE"/>
    <property type="match status" value="1"/>
</dbReference>
<accession>A0A506XXX6</accession>
<evidence type="ECO:0000256" key="9">
    <source>
        <dbReference type="ARBA" id="ARBA00047883"/>
    </source>
</evidence>
<feature type="domain" description="Thiamine phosphate synthase/TenI" evidence="13">
    <location>
        <begin position="17"/>
        <end position="204"/>
    </location>
</feature>
<dbReference type="RefSeq" id="WP_141164715.1">
    <property type="nucleotide sequence ID" value="NZ_VHQG01000005.1"/>
</dbReference>
<feature type="binding site" evidence="10">
    <location>
        <begin position="201"/>
        <end position="202"/>
    </location>
    <ligand>
        <name>2-[(2R,5Z)-2-carboxy-4-methylthiazol-5(2H)-ylidene]ethyl phosphate</name>
        <dbReference type="ChEBI" id="CHEBI:62899"/>
    </ligand>
</feature>
<evidence type="ECO:0000256" key="8">
    <source>
        <dbReference type="ARBA" id="ARBA00047851"/>
    </source>
</evidence>
<keyword evidence="6 10" id="KW-0784">Thiamine biosynthesis</keyword>
<keyword evidence="3 10" id="KW-0808">Transferase</keyword>
<feature type="binding site" evidence="10">
    <location>
        <position position="77"/>
    </location>
    <ligand>
        <name>4-amino-2-methyl-5-(diphosphooxymethyl)pyrimidine</name>
        <dbReference type="ChEBI" id="CHEBI:57841"/>
    </ligand>
</feature>
<sequence>MSATIVDRATGPWDLRLQLVTDERVERPRLRRAVDAAVDAGAGVVQLRAKGASAREQLDLLAELDAVIAGRAALIVDDRLDVALAARDAGLRIAGVHLGQSDVPPTTARRLLGEGALVGWTANTLEHFAAAAVLPAGTLDYLGVGVIHPTATKPGHPPALGVDGFRALAAHAPLPCVAIGGVTEVDAGELVAAGAAGVAVVSRICAADDPAGAARAIADAVGIGVGVGVGVGVGIEAAVGTAAEAGPRIAAQVGILARADGSPGTGAGDPVSAANEGIVR</sequence>
<dbReference type="NCBIfam" id="TIGR00693">
    <property type="entry name" value="thiE"/>
    <property type="match status" value="1"/>
</dbReference>
<dbReference type="OrthoDB" id="3243336at2"/>
<evidence type="ECO:0000256" key="2">
    <source>
        <dbReference type="ARBA" id="ARBA00005165"/>
    </source>
</evidence>
<dbReference type="GO" id="GO:0000287">
    <property type="term" value="F:magnesium ion binding"/>
    <property type="evidence" value="ECO:0007669"/>
    <property type="project" value="UniProtKB-UniRule"/>
</dbReference>
<keyword evidence="5 10" id="KW-0460">Magnesium</keyword>
<dbReference type="EC" id="2.5.1.3" evidence="10"/>
<dbReference type="PANTHER" id="PTHR20857:SF15">
    <property type="entry name" value="THIAMINE-PHOSPHATE SYNTHASE"/>
    <property type="match status" value="1"/>
</dbReference>
<dbReference type="GO" id="GO:0009228">
    <property type="term" value="P:thiamine biosynthetic process"/>
    <property type="evidence" value="ECO:0007669"/>
    <property type="project" value="UniProtKB-KW"/>
</dbReference>
<dbReference type="AlphaFoldDB" id="A0A506XXX6"/>
<feature type="binding site" evidence="10">
    <location>
        <begin position="150"/>
        <end position="152"/>
    </location>
    <ligand>
        <name>2-[(2R,5Z)-2-carboxy-4-methylthiazol-5(2H)-ylidene]ethyl phosphate</name>
        <dbReference type="ChEBI" id="CHEBI:62899"/>
    </ligand>
</feature>
<keyword evidence="15" id="KW-1185">Reference proteome</keyword>
<evidence type="ECO:0000256" key="4">
    <source>
        <dbReference type="ARBA" id="ARBA00022723"/>
    </source>
</evidence>
<dbReference type="Proteomes" id="UP000316252">
    <property type="component" value="Unassembled WGS sequence"/>
</dbReference>
<evidence type="ECO:0000256" key="12">
    <source>
        <dbReference type="RuleBase" id="RU004253"/>
    </source>
</evidence>
<comment type="function">
    <text evidence="1 10">Condenses 4-methyl-5-(beta-hydroxyethyl)thiazole monophosphate (THZ-P) and 2-methyl-4-amino-5-hydroxymethyl pyrimidine pyrophosphate (HMP-PP) to form thiamine monophosphate (TMP).</text>
</comment>
<protein>
    <recommendedName>
        <fullName evidence="10">Thiamine-phosphate synthase</fullName>
        <shortName evidence="10">TP synthase</shortName>
        <shortName evidence="10">TPS</shortName>
        <ecNumber evidence="10">2.5.1.3</ecNumber>
    </recommendedName>
    <alternativeName>
        <fullName evidence="10">Thiamine-phosphate pyrophosphorylase</fullName>
        <shortName evidence="10">TMP pyrophosphorylase</shortName>
        <shortName evidence="10">TMP-PPase</shortName>
    </alternativeName>
</protein>
<dbReference type="HAMAP" id="MF_00097">
    <property type="entry name" value="TMP_synthase"/>
    <property type="match status" value="1"/>
</dbReference>
<dbReference type="InterPro" id="IPR034291">
    <property type="entry name" value="TMP_synthase"/>
</dbReference>
<evidence type="ECO:0000256" key="11">
    <source>
        <dbReference type="RuleBase" id="RU003826"/>
    </source>
</evidence>
<dbReference type="GO" id="GO:0005737">
    <property type="term" value="C:cytoplasm"/>
    <property type="evidence" value="ECO:0007669"/>
    <property type="project" value="TreeGrafter"/>
</dbReference>
<gene>
    <name evidence="10 14" type="primary">thiE</name>
    <name evidence="14" type="ORF">FJ657_15975</name>
</gene>
<evidence type="ECO:0000259" key="13">
    <source>
        <dbReference type="Pfam" id="PF02581"/>
    </source>
</evidence>
<dbReference type="SUPFAM" id="SSF51391">
    <property type="entry name" value="Thiamin phosphate synthase"/>
    <property type="match status" value="1"/>
</dbReference>
<proteinExistence type="inferred from homology"/>
<comment type="catalytic activity">
    <reaction evidence="8 10 11">
        <text>2-(2-carboxy-4-methylthiazol-5-yl)ethyl phosphate + 4-amino-2-methyl-5-(diphosphooxymethyl)pyrimidine + 2 H(+) = thiamine phosphate + CO2 + diphosphate</text>
        <dbReference type="Rhea" id="RHEA:47848"/>
        <dbReference type="ChEBI" id="CHEBI:15378"/>
        <dbReference type="ChEBI" id="CHEBI:16526"/>
        <dbReference type="ChEBI" id="CHEBI:33019"/>
        <dbReference type="ChEBI" id="CHEBI:37575"/>
        <dbReference type="ChEBI" id="CHEBI:57841"/>
        <dbReference type="ChEBI" id="CHEBI:62890"/>
        <dbReference type="EC" id="2.5.1.3"/>
    </reaction>
</comment>
<comment type="similarity">
    <text evidence="10 11">Belongs to the thiamine-phosphate synthase family.</text>
</comment>
<dbReference type="InterPro" id="IPR022998">
    <property type="entry name" value="ThiamineP_synth_TenI"/>
</dbReference>
<feature type="binding site" evidence="10">
    <location>
        <position position="181"/>
    </location>
    <ligand>
        <name>2-[(2R,5Z)-2-carboxy-4-methylthiazol-5(2H)-ylidene]ethyl phosphate</name>
        <dbReference type="ChEBI" id="CHEBI:62899"/>
    </ligand>
</feature>
<dbReference type="CDD" id="cd00564">
    <property type="entry name" value="TMP_TenI"/>
    <property type="match status" value="1"/>
</dbReference>
<dbReference type="UniPathway" id="UPA00060">
    <property type="reaction ID" value="UER00141"/>
</dbReference>
<keyword evidence="4 10" id="KW-0479">Metal-binding</keyword>
<comment type="caution">
    <text evidence="14">The sequence shown here is derived from an EMBL/GenBank/DDBJ whole genome shotgun (WGS) entry which is preliminary data.</text>
</comment>